<dbReference type="SUPFAM" id="SSF51735">
    <property type="entry name" value="NAD(P)-binding Rossmann-fold domains"/>
    <property type="match status" value="1"/>
</dbReference>
<organism evidence="2 3">
    <name type="scientific">Paraferrimonas sedimenticola</name>
    <dbReference type="NCBI Taxonomy" id="375674"/>
    <lineage>
        <taxon>Bacteria</taxon>
        <taxon>Pseudomonadati</taxon>
        <taxon>Pseudomonadota</taxon>
        <taxon>Gammaproteobacteria</taxon>
        <taxon>Alteromonadales</taxon>
        <taxon>Ferrimonadaceae</taxon>
        <taxon>Paraferrimonas</taxon>
    </lineage>
</organism>
<evidence type="ECO:0000313" key="3">
    <source>
        <dbReference type="Proteomes" id="UP001161422"/>
    </source>
</evidence>
<reference evidence="2" key="1">
    <citation type="journal article" date="2014" name="Int. J. Syst. Evol. Microbiol.">
        <title>Complete genome sequence of Corynebacterium casei LMG S-19264T (=DSM 44701T), isolated from a smear-ripened cheese.</title>
        <authorList>
            <consortium name="US DOE Joint Genome Institute (JGI-PGF)"/>
            <person name="Walter F."/>
            <person name="Albersmeier A."/>
            <person name="Kalinowski J."/>
            <person name="Ruckert C."/>
        </authorList>
    </citation>
    <scope>NUCLEOTIDE SEQUENCE</scope>
    <source>
        <strain evidence="2">NBRC 101628</strain>
    </source>
</reference>
<dbReference type="PANTHER" id="PTHR45458:SF1">
    <property type="entry name" value="SHORT CHAIN DEHYDROGENASE"/>
    <property type="match status" value="1"/>
</dbReference>
<dbReference type="AlphaFoldDB" id="A0AA37RTW1"/>
<dbReference type="GO" id="GO:0016616">
    <property type="term" value="F:oxidoreductase activity, acting on the CH-OH group of donors, NAD or NADP as acceptor"/>
    <property type="evidence" value="ECO:0007669"/>
    <property type="project" value="TreeGrafter"/>
</dbReference>
<gene>
    <name evidence="2" type="ORF">GCM10007895_05320</name>
</gene>
<evidence type="ECO:0000313" key="2">
    <source>
        <dbReference type="EMBL" id="GLP95226.1"/>
    </source>
</evidence>
<accession>A0AA37RTW1</accession>
<reference evidence="2" key="2">
    <citation type="submission" date="2023-01" db="EMBL/GenBank/DDBJ databases">
        <title>Draft genome sequence of Paraferrimonas sedimenticola strain NBRC 101628.</title>
        <authorList>
            <person name="Sun Q."/>
            <person name="Mori K."/>
        </authorList>
    </citation>
    <scope>NUCLEOTIDE SEQUENCE</scope>
    <source>
        <strain evidence="2">NBRC 101628</strain>
    </source>
</reference>
<dbReference type="PANTHER" id="PTHR45458">
    <property type="entry name" value="SHORT-CHAIN DEHYDROGENASE/REDUCTASE SDR"/>
    <property type="match status" value="1"/>
</dbReference>
<dbReference type="PRINTS" id="PR00081">
    <property type="entry name" value="GDHRDH"/>
</dbReference>
<dbReference type="PRINTS" id="PR00080">
    <property type="entry name" value="SDRFAMILY"/>
</dbReference>
<comment type="caution">
    <text evidence="2">The sequence shown here is derived from an EMBL/GenBank/DDBJ whole genome shotgun (WGS) entry which is preliminary data.</text>
</comment>
<dbReference type="RefSeq" id="WP_095505763.1">
    <property type="nucleotide sequence ID" value="NZ_BSNC01000001.1"/>
</dbReference>
<dbReference type="InterPro" id="IPR052184">
    <property type="entry name" value="SDR_enzymes"/>
</dbReference>
<dbReference type="Gene3D" id="3.40.50.720">
    <property type="entry name" value="NAD(P)-binding Rossmann-like Domain"/>
    <property type="match status" value="1"/>
</dbReference>
<dbReference type="Pfam" id="PF00106">
    <property type="entry name" value="adh_short"/>
    <property type="match status" value="1"/>
</dbReference>
<dbReference type="Proteomes" id="UP001161422">
    <property type="component" value="Unassembled WGS sequence"/>
</dbReference>
<dbReference type="CDD" id="cd05325">
    <property type="entry name" value="carb_red_sniffer_like_SDR_c"/>
    <property type="match status" value="1"/>
</dbReference>
<sequence length="230" mass="24971">MKRVLITGANRGIGLEFVRRYLALGWEVIATSRHRNDDQPLAKLAKLHGKQLTWLTLEVTQAESRAALKAWMGEQPLDLFINNAGIYGPKRVELGEVDGEDMAQVLAVNSVAPLMMVQNLLPNLVKAKGKIAILSSKMGSMGDNNSGGAYAYRASKAAVNAVSLSLAKDLVDDDVTVVVLHPGWVKTDMGGPNAFCLPQDSVYGMIEQINATDLTNTGRFVDYCGNEIPW</sequence>
<keyword evidence="3" id="KW-1185">Reference proteome</keyword>
<dbReference type="InterPro" id="IPR036291">
    <property type="entry name" value="NAD(P)-bd_dom_sf"/>
</dbReference>
<proteinExistence type="inferred from homology"/>
<protein>
    <submittedName>
        <fullName evidence="2">Short-chain dehydrogenase</fullName>
    </submittedName>
</protein>
<comment type="similarity">
    <text evidence="1">Belongs to the short-chain dehydrogenases/reductases (SDR) family.</text>
</comment>
<dbReference type="InterPro" id="IPR002347">
    <property type="entry name" value="SDR_fam"/>
</dbReference>
<name>A0AA37RTW1_9GAMM</name>
<dbReference type="EMBL" id="BSNC01000001">
    <property type="protein sequence ID" value="GLP95226.1"/>
    <property type="molecule type" value="Genomic_DNA"/>
</dbReference>
<evidence type="ECO:0000256" key="1">
    <source>
        <dbReference type="RuleBase" id="RU000363"/>
    </source>
</evidence>